<gene>
    <name evidence="4" type="ORF">EOI86_05530</name>
</gene>
<evidence type="ECO:0000259" key="3">
    <source>
        <dbReference type="PROSITE" id="PS50883"/>
    </source>
</evidence>
<dbReference type="PROSITE" id="PS50110">
    <property type="entry name" value="RESPONSE_REGULATORY"/>
    <property type="match status" value="1"/>
</dbReference>
<dbReference type="AlphaFoldDB" id="A0A437QW37"/>
<accession>A0A437QW37</accession>
<dbReference type="PANTHER" id="PTHR33121:SF79">
    <property type="entry name" value="CYCLIC DI-GMP PHOSPHODIESTERASE PDED-RELATED"/>
    <property type="match status" value="1"/>
</dbReference>
<dbReference type="InterPro" id="IPR001633">
    <property type="entry name" value="EAL_dom"/>
</dbReference>
<dbReference type="SMART" id="SM00052">
    <property type="entry name" value="EAL"/>
    <property type="match status" value="1"/>
</dbReference>
<evidence type="ECO:0000313" key="5">
    <source>
        <dbReference type="Proteomes" id="UP000287447"/>
    </source>
</evidence>
<dbReference type="PANTHER" id="PTHR33121">
    <property type="entry name" value="CYCLIC DI-GMP PHOSPHODIESTERASE PDEF"/>
    <property type="match status" value="1"/>
</dbReference>
<name>A0A437QW37_9PROT</name>
<dbReference type="SUPFAM" id="SSF52172">
    <property type="entry name" value="CheY-like"/>
    <property type="match status" value="1"/>
</dbReference>
<dbReference type="Gene3D" id="3.40.50.2300">
    <property type="match status" value="1"/>
</dbReference>
<keyword evidence="5" id="KW-1185">Reference proteome</keyword>
<reference evidence="5" key="1">
    <citation type="submission" date="2019-01" db="EMBL/GenBank/DDBJ databases">
        <title>Gri0909 isolated from a small marine red alga.</title>
        <authorList>
            <person name="Kim J."/>
            <person name="Jeong S.E."/>
            <person name="Jeon C.O."/>
        </authorList>
    </citation>
    <scope>NUCLEOTIDE SEQUENCE [LARGE SCALE GENOMIC DNA]</scope>
    <source>
        <strain evidence="5">Gri0909</strain>
    </source>
</reference>
<evidence type="ECO:0000256" key="1">
    <source>
        <dbReference type="PROSITE-ProRule" id="PRU00169"/>
    </source>
</evidence>
<evidence type="ECO:0000313" key="4">
    <source>
        <dbReference type="EMBL" id="RVU38732.1"/>
    </source>
</evidence>
<dbReference type="GO" id="GO:0000160">
    <property type="term" value="P:phosphorelay signal transduction system"/>
    <property type="evidence" value="ECO:0007669"/>
    <property type="project" value="InterPro"/>
</dbReference>
<organism evidence="4 5">
    <name type="scientific">Hwanghaeella grinnelliae</name>
    <dbReference type="NCBI Taxonomy" id="2500179"/>
    <lineage>
        <taxon>Bacteria</taxon>
        <taxon>Pseudomonadati</taxon>
        <taxon>Pseudomonadota</taxon>
        <taxon>Alphaproteobacteria</taxon>
        <taxon>Rhodospirillales</taxon>
        <taxon>Rhodospirillaceae</taxon>
        <taxon>Hwanghaeella</taxon>
    </lineage>
</organism>
<feature type="domain" description="Response regulatory" evidence="2">
    <location>
        <begin position="10"/>
        <end position="125"/>
    </location>
</feature>
<protein>
    <submittedName>
        <fullName evidence="4">EAL domain-containing protein</fullName>
    </submittedName>
</protein>
<comment type="caution">
    <text evidence="4">The sequence shown here is derived from an EMBL/GenBank/DDBJ whole genome shotgun (WGS) entry which is preliminary data.</text>
</comment>
<dbReference type="InterPro" id="IPR011006">
    <property type="entry name" value="CheY-like_superfamily"/>
</dbReference>
<dbReference type="CDD" id="cd01948">
    <property type="entry name" value="EAL"/>
    <property type="match status" value="1"/>
</dbReference>
<dbReference type="SUPFAM" id="SSF141868">
    <property type="entry name" value="EAL domain-like"/>
    <property type="match status" value="1"/>
</dbReference>
<feature type="domain" description="EAL" evidence="3">
    <location>
        <begin position="138"/>
        <end position="395"/>
    </location>
</feature>
<feature type="modified residue" description="4-aspartylphosphate" evidence="1">
    <location>
        <position position="59"/>
    </location>
</feature>
<proteinExistence type="predicted"/>
<keyword evidence="1" id="KW-0597">Phosphoprotein</keyword>
<dbReference type="Gene3D" id="3.20.20.450">
    <property type="entry name" value="EAL domain"/>
    <property type="match status" value="1"/>
</dbReference>
<dbReference type="GO" id="GO:0071111">
    <property type="term" value="F:cyclic-guanylate-specific phosphodiesterase activity"/>
    <property type="evidence" value="ECO:0007669"/>
    <property type="project" value="InterPro"/>
</dbReference>
<dbReference type="InterPro" id="IPR001789">
    <property type="entry name" value="Sig_transdc_resp-reg_receiver"/>
</dbReference>
<dbReference type="PROSITE" id="PS50883">
    <property type="entry name" value="EAL"/>
    <property type="match status" value="1"/>
</dbReference>
<dbReference type="InterPro" id="IPR050706">
    <property type="entry name" value="Cyclic-di-GMP_PDE-like"/>
</dbReference>
<dbReference type="Proteomes" id="UP000287447">
    <property type="component" value="Unassembled WGS sequence"/>
</dbReference>
<sequence>MFLGMPEMLKVLVVSYDLSVLASAKRMLQDNFHVLTADDGETAVSLLADFSKVGAVVCDTKASNMSGPEFLEAAAKVVPDATFVLMVDPTTDVRPQRMDGRSPFWHCVEKPVDARTILALLDGQISGADKPPGHGFSSNSDDENVRDALSKTDPDVQFNMLYQPRICTASGRVCAVEALVRWENPALGAIPPATFIPVAEQSGDIAWITDWTLQTACNAVRDWTDQGCPAIPVSVNISPMGYTDPRFIGLVANAIRVAGIPANRLELEVTAGLSLCGNKKASATAAALRDLGVRVNIDSVVDQGLPDSTLTVENQACLQRGDKFIRRVTGKDPVSTLQAMLKLGAKMGIKTVAAGVETLQHAEFIRKLGFDQMQGFHISRPLAQGDLAHWIQSRASA</sequence>
<evidence type="ECO:0000259" key="2">
    <source>
        <dbReference type="PROSITE" id="PS50110"/>
    </source>
</evidence>
<dbReference type="InterPro" id="IPR035919">
    <property type="entry name" value="EAL_sf"/>
</dbReference>
<dbReference type="EMBL" id="SADE01000001">
    <property type="protein sequence ID" value="RVU38732.1"/>
    <property type="molecule type" value="Genomic_DNA"/>
</dbReference>
<dbReference type="Pfam" id="PF00563">
    <property type="entry name" value="EAL"/>
    <property type="match status" value="1"/>
</dbReference>